<proteinExistence type="predicted"/>
<sequence>MNTTTRISTAERLGRAFGRGWRAYARGERRMSHGLVSKGVPAAGATALVWVVKLAVMGAMLYVAFWFAVVLVAMVAAGWAMDQRHPDEDDFELQYPTIEELRATPGYDPNLYNDTPHEMYQDD</sequence>
<keyword evidence="2" id="KW-1133">Transmembrane helix</keyword>
<dbReference type="EMBL" id="CAADHY010000015">
    <property type="protein sequence ID" value="VFR21516.1"/>
    <property type="molecule type" value="Genomic_DNA"/>
</dbReference>
<dbReference type="AlphaFoldDB" id="A0A484P7R5"/>
<keyword evidence="2" id="KW-0812">Transmembrane</keyword>
<dbReference type="Pfam" id="PF12553">
    <property type="entry name" value="DUF3742"/>
    <property type="match status" value="1"/>
</dbReference>
<name>A0A484P7R5_9ZZZZ</name>
<protein>
    <recommendedName>
        <fullName evidence="4">DUF3742 domain-containing protein</fullName>
    </recommendedName>
</protein>
<dbReference type="InterPro" id="IPR022213">
    <property type="entry name" value="DUF3742"/>
</dbReference>
<accession>A0A484P7R5</accession>
<feature type="transmembrane region" description="Helical" evidence="2">
    <location>
        <begin position="59"/>
        <end position="81"/>
    </location>
</feature>
<gene>
    <name evidence="3" type="ORF">AMP9_4012</name>
</gene>
<evidence type="ECO:0000256" key="2">
    <source>
        <dbReference type="SAM" id="Phobius"/>
    </source>
</evidence>
<evidence type="ECO:0008006" key="4">
    <source>
        <dbReference type="Google" id="ProtNLM"/>
    </source>
</evidence>
<feature type="region of interest" description="Disordered" evidence="1">
    <location>
        <begin position="104"/>
        <end position="123"/>
    </location>
</feature>
<evidence type="ECO:0000256" key="1">
    <source>
        <dbReference type="SAM" id="MobiDB-lite"/>
    </source>
</evidence>
<organism evidence="3">
    <name type="scientific">plant metagenome</name>
    <dbReference type="NCBI Taxonomy" id="1297885"/>
    <lineage>
        <taxon>unclassified sequences</taxon>
        <taxon>metagenomes</taxon>
        <taxon>organismal metagenomes</taxon>
    </lineage>
</organism>
<reference evidence="3" key="1">
    <citation type="submission" date="2019-03" db="EMBL/GenBank/DDBJ databases">
        <authorList>
            <person name="Danneels B."/>
        </authorList>
    </citation>
    <scope>NUCLEOTIDE SEQUENCE</scope>
</reference>
<evidence type="ECO:0000313" key="3">
    <source>
        <dbReference type="EMBL" id="VFR21516.1"/>
    </source>
</evidence>
<keyword evidence="2" id="KW-0472">Membrane</keyword>